<evidence type="ECO:0000313" key="3">
    <source>
        <dbReference type="EMBL" id="HBH7042997.1"/>
    </source>
</evidence>
<sequence length="431" mass="48016">MKHLTKMVEQHKRGKANGIYAVCSAHPIVLEAAIRYAHANHTPLLIEATSNQVDQFGGYTGMTPADFRSFVCRLADSLDFSQDMLILGGDHLGPNRWQNLPAEQAMANADDLIKSYVAAGFKKIHLDCSMSCSNDPVPLTDEIVAERAARLAKVAEETCMAHFGESDLVYVIGTEVPVPGGAHETLTDLAVTTPDAARATLQAHYHAFEKHGLEGIWPRIIALVVQPGVEFDHTHIIDYQPQKAVALSKMVEDYDTLVFEAHSTDYQTPQSLRQLVIDHFAILKVGPALTFALREALFSLAAIEEELLPAKACSGLRHVLESVMLDRPEYWQSHYHGDGNARRLARGYSYSDRVRYYWPDSQIDEAFERLVRNLADDPIPLPLISQYLPLQYVKVREGDLSATPRELIINHIQDILQQYHCACLGAPARNA</sequence>
<dbReference type="InterPro" id="IPR013785">
    <property type="entry name" value="Aldolase_TIM"/>
</dbReference>
<dbReference type="NCBIfam" id="TIGR02810">
    <property type="entry name" value="agaZ_gatZ"/>
    <property type="match status" value="1"/>
</dbReference>
<dbReference type="InterPro" id="IPR023435">
    <property type="entry name" value="TagBP_ald_KbaZ"/>
</dbReference>
<comment type="similarity">
    <text evidence="2">Belongs to the GatZ/KbaZ family. KbaZ subfamily.</text>
</comment>
<reference evidence="3" key="2">
    <citation type="submission" date="2021-07" db="EMBL/GenBank/DDBJ databases">
        <authorList>
            <consortium name="NCBI Pathogen Detection Project"/>
        </authorList>
    </citation>
    <scope>NUCLEOTIDE SEQUENCE</scope>
    <source>
        <strain evidence="3">91871</strain>
    </source>
</reference>
<gene>
    <name evidence="2 3" type="primary">kbaZ</name>
    <name evidence="3" type="ORF">KV121_003084</name>
</gene>
<evidence type="ECO:0000256" key="1">
    <source>
        <dbReference type="ARBA" id="ARBA00005191"/>
    </source>
</evidence>
<dbReference type="PIRSF" id="PIRSF009264">
    <property type="entry name" value="TagBP_ald_AgaZ"/>
    <property type="match status" value="1"/>
</dbReference>
<dbReference type="GO" id="GO:0009401">
    <property type="term" value="P:phosphoenolpyruvate-dependent sugar phosphotransferase system"/>
    <property type="evidence" value="ECO:0007669"/>
    <property type="project" value="TreeGrafter"/>
</dbReference>
<dbReference type="PANTHER" id="PTHR32502:SF2">
    <property type="entry name" value="D-TAGATOSE-1,6-BISPHOSPHATE ALDOLASE SUBUNIT KBAZ"/>
    <property type="match status" value="1"/>
</dbReference>
<dbReference type="InterPro" id="IPR012062">
    <property type="entry name" value="GatZ/KbaZ-like"/>
</dbReference>
<organism evidence="3 4">
    <name type="scientific">Citrobacter freundii</name>
    <dbReference type="NCBI Taxonomy" id="546"/>
    <lineage>
        <taxon>Bacteria</taxon>
        <taxon>Pseudomonadati</taxon>
        <taxon>Pseudomonadota</taxon>
        <taxon>Gammaproteobacteria</taxon>
        <taxon>Enterobacterales</taxon>
        <taxon>Enterobacteriaceae</taxon>
        <taxon>Citrobacter</taxon>
        <taxon>Citrobacter freundii complex</taxon>
    </lineage>
</organism>
<accession>A0A9P3Z7M5</accession>
<reference evidence="3" key="1">
    <citation type="journal article" date="2018" name="Genome Biol.">
        <title>SKESA: strategic k-mer extension for scrupulous assemblies.</title>
        <authorList>
            <person name="Souvorov A."/>
            <person name="Agarwala R."/>
            <person name="Lipman D.J."/>
        </authorList>
    </citation>
    <scope>NUCLEOTIDE SEQUENCE</scope>
    <source>
        <strain evidence="3">91871</strain>
    </source>
</reference>
<dbReference type="Gene3D" id="3.20.20.70">
    <property type="entry name" value="Aldolase class I"/>
    <property type="match status" value="1"/>
</dbReference>
<dbReference type="GO" id="GO:0005886">
    <property type="term" value="C:plasma membrane"/>
    <property type="evidence" value="ECO:0007669"/>
    <property type="project" value="TreeGrafter"/>
</dbReference>
<comment type="caution">
    <text evidence="3">The sequence shown here is derived from an EMBL/GenBank/DDBJ whole genome shotgun (WGS) entry which is preliminary data.</text>
</comment>
<dbReference type="AlphaFoldDB" id="A0A9P3Z7M5"/>
<dbReference type="Gene3D" id="1.10.400.20">
    <property type="entry name" value="putative tagatose 6-phosphate kinase domain like"/>
    <property type="match status" value="1"/>
</dbReference>
<dbReference type="EMBL" id="DAESCB010000009">
    <property type="protein sequence ID" value="HBH7042997.1"/>
    <property type="molecule type" value="Genomic_DNA"/>
</dbReference>
<dbReference type="InterPro" id="IPR050303">
    <property type="entry name" value="GatZ_KbaZ_carbometab"/>
</dbReference>
<comment type="function">
    <text evidence="2">Component of the tagatose-1,6-bisphosphate aldolase KbaYZ that is required for full activity and stability of the Y subunit. Could have a chaperone-like function for the proper and stable folding of KbaY. When expressed alone, KbaZ does not show any aldolase activity.</text>
</comment>
<name>A0A9P3Z7M5_CITFR</name>
<proteinExistence type="inferred from homology"/>
<keyword evidence="3" id="KW-0456">Lyase</keyword>
<dbReference type="HAMAP" id="MF_01295">
    <property type="entry name" value="Tagatose_aldol_KbaZ"/>
    <property type="match status" value="1"/>
</dbReference>
<dbReference type="NCBIfam" id="NF012002">
    <property type="entry name" value="PRK15458.1"/>
    <property type="match status" value="1"/>
</dbReference>
<dbReference type="PANTHER" id="PTHR32502">
    <property type="entry name" value="N-ACETYLGALACTOSAMINE PERMEASE II COMPONENT-RELATED"/>
    <property type="match status" value="1"/>
</dbReference>
<dbReference type="GO" id="GO:0005975">
    <property type="term" value="P:carbohydrate metabolic process"/>
    <property type="evidence" value="ECO:0007669"/>
    <property type="project" value="InterPro"/>
</dbReference>
<dbReference type="GO" id="GO:0016829">
    <property type="term" value="F:lyase activity"/>
    <property type="evidence" value="ECO:0007669"/>
    <property type="project" value="UniProtKB-KW"/>
</dbReference>
<dbReference type="GO" id="GO:2001059">
    <property type="term" value="P:D-tagatose 6-phosphate catabolic process"/>
    <property type="evidence" value="ECO:0007669"/>
    <property type="project" value="UniProtKB-UniRule"/>
</dbReference>
<evidence type="ECO:0000256" key="2">
    <source>
        <dbReference type="HAMAP-Rule" id="MF_01295"/>
    </source>
</evidence>
<comment type="subunit">
    <text evidence="2">Forms a complex with KbaY.</text>
</comment>
<evidence type="ECO:0000313" key="4">
    <source>
        <dbReference type="Proteomes" id="UP000885148"/>
    </source>
</evidence>
<dbReference type="SUPFAM" id="SSF51569">
    <property type="entry name" value="Aldolase"/>
    <property type="match status" value="1"/>
</dbReference>
<dbReference type="Proteomes" id="UP000885148">
    <property type="component" value="Unassembled WGS sequence"/>
</dbReference>
<protein>
    <recommendedName>
        <fullName evidence="2">D-tagatose-1,6-bisphosphate aldolase subunit KbaZ</fullName>
    </recommendedName>
</protein>
<dbReference type="RefSeq" id="WP_072143952.1">
    <property type="nucleotide sequence ID" value="NZ_JADPFX010000004.1"/>
</dbReference>
<comment type="pathway">
    <text evidence="1 2">Carbohydrate metabolism; D-tagatose 6-phosphate degradation; D-glyceraldehyde 3-phosphate and glycerone phosphate from D-tagatose 6-phosphate: step 2/2.</text>
</comment>
<dbReference type="Pfam" id="PF08013">
    <property type="entry name" value="GatZ_KbaZ-like"/>
    <property type="match status" value="1"/>
</dbReference>